<dbReference type="STRING" id="1236971.JCM9152_1783"/>
<dbReference type="FunFam" id="3.30.70.270:FF:000001">
    <property type="entry name" value="Diguanylate cyclase domain protein"/>
    <property type="match status" value="1"/>
</dbReference>
<dbReference type="InterPro" id="IPR052155">
    <property type="entry name" value="Biofilm_reg_signaling"/>
</dbReference>
<dbReference type="InterPro" id="IPR013767">
    <property type="entry name" value="PAS_fold"/>
</dbReference>
<evidence type="ECO:0000313" key="6">
    <source>
        <dbReference type="Proteomes" id="UP000018895"/>
    </source>
</evidence>
<dbReference type="InterPro" id="IPR000160">
    <property type="entry name" value="GGDEF_dom"/>
</dbReference>
<dbReference type="GO" id="GO:0006355">
    <property type="term" value="P:regulation of DNA-templated transcription"/>
    <property type="evidence" value="ECO:0007669"/>
    <property type="project" value="InterPro"/>
</dbReference>
<evidence type="ECO:0000259" key="3">
    <source>
        <dbReference type="PROSITE" id="PS50883"/>
    </source>
</evidence>
<dbReference type="InterPro" id="IPR000700">
    <property type="entry name" value="PAS-assoc_C"/>
</dbReference>
<dbReference type="InterPro" id="IPR035965">
    <property type="entry name" value="PAS-like_dom_sf"/>
</dbReference>
<dbReference type="SMART" id="SM00091">
    <property type="entry name" value="PAS"/>
    <property type="match status" value="3"/>
</dbReference>
<protein>
    <submittedName>
        <fullName evidence="5">Diguanylate cyclase/phosphodiesterase</fullName>
    </submittedName>
</protein>
<dbReference type="EMBL" id="BAUU01000011">
    <property type="protein sequence ID" value="GAE30377.1"/>
    <property type="molecule type" value="Genomic_DNA"/>
</dbReference>
<feature type="domain" description="GGDEF" evidence="4">
    <location>
        <begin position="424"/>
        <end position="556"/>
    </location>
</feature>
<dbReference type="SMART" id="SM00086">
    <property type="entry name" value="PAC"/>
    <property type="match status" value="2"/>
</dbReference>
<dbReference type="NCBIfam" id="TIGR00229">
    <property type="entry name" value="sensory_box"/>
    <property type="match status" value="3"/>
</dbReference>
<dbReference type="SMART" id="SM00052">
    <property type="entry name" value="EAL"/>
    <property type="match status" value="1"/>
</dbReference>
<dbReference type="SMART" id="SM00267">
    <property type="entry name" value="GGDEF"/>
    <property type="match status" value="1"/>
</dbReference>
<dbReference type="CDD" id="cd00130">
    <property type="entry name" value="PAS"/>
    <property type="match status" value="3"/>
</dbReference>
<dbReference type="CDD" id="cd01948">
    <property type="entry name" value="EAL"/>
    <property type="match status" value="1"/>
</dbReference>
<dbReference type="PANTHER" id="PTHR44757:SF2">
    <property type="entry name" value="BIOFILM ARCHITECTURE MAINTENANCE PROTEIN MBAA"/>
    <property type="match status" value="1"/>
</dbReference>
<dbReference type="RefSeq" id="WP_052015741.1">
    <property type="nucleotide sequence ID" value="NZ_BAUU01000011.1"/>
</dbReference>
<dbReference type="Gene3D" id="3.30.450.20">
    <property type="entry name" value="PAS domain"/>
    <property type="match status" value="3"/>
</dbReference>
<evidence type="ECO:0000259" key="2">
    <source>
        <dbReference type="PROSITE" id="PS50113"/>
    </source>
</evidence>
<dbReference type="Pfam" id="PF00990">
    <property type="entry name" value="GGDEF"/>
    <property type="match status" value="1"/>
</dbReference>
<accession>W4QEL3</accession>
<dbReference type="PROSITE" id="PS50112">
    <property type="entry name" value="PAS"/>
    <property type="match status" value="3"/>
</dbReference>
<sequence length="817" mass="94150">MTINKGDRMSKDSRLTKEELLAVMHNVQDAIFVIALNKELKIEGFVEVNEAACKQLKYSRKELLSLSPLDIIDPSALHFIYKELQDIMYGKSITIDSMLMTKERERIPVVMSHRMVEMVEDHKFIVCTVRDHRKPGEIQRLLDKVIKQYDSLFYFHPDFVFSLDEKGAITNLNPAGELMLKYELSELIGKSFEIMIPHDEQEKTKDAFQKNIQGQTMQFESAIVNKLQQRIDLNVTSVPIILHDQVIGIIGIARNVTLQNKTKRLLEESEQRYRSLFEFNVDAVLTLDLEGRFLEVNQATERLTGYHADELLEKSFLPLIVPEDRERTFHHFQKALEGNPQQYETSMYNKNDEKMYFHITIIPIFIDRILTGIHCIGKDITEKKRIEEKMNYLAFHDSLTELPNQRLFRFEGNQALKEAKEKRGMIAVCFLDLDRFKFINDYLGHEIGDLLLQKVANRLEKVLKDKGRAFRYGGDEFILLLKNTSEVEVLSTAKNVIENISKPFNLNGFEAVVTASMGISLYPHHGETPFTLIKKADNAMYHAKRQGKNNFQIYGSYVRGMTNGNLKLETLMHKALEQQELLLLYQPQMDAKTNTIYGVEGLIRWNNDELGMVSPQEFIPVAEETGLIVPIGEWVIRTACKQNKEWQQKGLSPIVVSVNLSIRQFYQSDLIEKIDAILKETQLDPCFLELEITESMAMHADTAIVILTELKKLGVKIAIDDFGTGYSSLNYLKRFPIDHLKVDRSFVKDIQVDDDRDIITTIIALGHNLKMKVIAEGVETKEQVAFLKKAKCDILQGYYYSKPLDSKMIEEMLLHQS</sequence>
<feature type="domain" description="PAS" evidence="1">
    <location>
        <begin position="269"/>
        <end position="339"/>
    </location>
</feature>
<gene>
    <name evidence="5" type="ORF">JCM9152_1783</name>
</gene>
<dbReference type="PROSITE" id="PS50113">
    <property type="entry name" value="PAC"/>
    <property type="match status" value="1"/>
</dbReference>
<evidence type="ECO:0000313" key="5">
    <source>
        <dbReference type="EMBL" id="GAE30377.1"/>
    </source>
</evidence>
<dbReference type="Pfam" id="PF00563">
    <property type="entry name" value="EAL"/>
    <property type="match status" value="1"/>
</dbReference>
<evidence type="ECO:0000259" key="4">
    <source>
        <dbReference type="PROSITE" id="PS50887"/>
    </source>
</evidence>
<dbReference type="InterPro" id="IPR001633">
    <property type="entry name" value="EAL_dom"/>
</dbReference>
<keyword evidence="6" id="KW-1185">Reference proteome</keyword>
<comment type="caution">
    <text evidence="5">The sequence shown here is derived from an EMBL/GenBank/DDBJ whole genome shotgun (WGS) entry which is preliminary data.</text>
</comment>
<dbReference type="CDD" id="cd01949">
    <property type="entry name" value="GGDEF"/>
    <property type="match status" value="1"/>
</dbReference>
<dbReference type="PANTHER" id="PTHR44757">
    <property type="entry name" value="DIGUANYLATE CYCLASE DGCP"/>
    <property type="match status" value="1"/>
</dbReference>
<dbReference type="Proteomes" id="UP000018895">
    <property type="component" value="Unassembled WGS sequence"/>
</dbReference>
<proteinExistence type="predicted"/>
<dbReference type="SUPFAM" id="SSF55785">
    <property type="entry name" value="PYP-like sensor domain (PAS domain)"/>
    <property type="match status" value="3"/>
</dbReference>
<dbReference type="OrthoDB" id="9759607at2"/>
<dbReference type="InterPro" id="IPR000014">
    <property type="entry name" value="PAS"/>
</dbReference>
<dbReference type="SUPFAM" id="SSF55073">
    <property type="entry name" value="Nucleotide cyclase"/>
    <property type="match status" value="1"/>
</dbReference>
<feature type="domain" description="PAS" evidence="1">
    <location>
        <begin position="157"/>
        <end position="215"/>
    </location>
</feature>
<feature type="domain" description="PAC" evidence="2">
    <location>
        <begin position="341"/>
        <end position="392"/>
    </location>
</feature>
<dbReference type="InterPro" id="IPR001610">
    <property type="entry name" value="PAC"/>
</dbReference>
<dbReference type="SUPFAM" id="SSF141868">
    <property type="entry name" value="EAL domain-like"/>
    <property type="match status" value="1"/>
</dbReference>
<evidence type="ECO:0000259" key="1">
    <source>
        <dbReference type="PROSITE" id="PS50112"/>
    </source>
</evidence>
<dbReference type="PROSITE" id="PS50883">
    <property type="entry name" value="EAL"/>
    <property type="match status" value="1"/>
</dbReference>
<dbReference type="InterPro" id="IPR043128">
    <property type="entry name" value="Rev_trsase/Diguanyl_cyclase"/>
</dbReference>
<dbReference type="InterPro" id="IPR029787">
    <property type="entry name" value="Nucleotide_cyclase"/>
</dbReference>
<dbReference type="Gene3D" id="3.30.70.270">
    <property type="match status" value="1"/>
</dbReference>
<reference evidence="5" key="1">
    <citation type="journal article" date="2014" name="Genome Announc.">
        <title>Draft Genome Sequences of Three Alkaliphilic Bacillus Strains, Bacillus wakoensis JCM 9140T, Bacillus akibai JCM 9157T, and Bacillus hemicellulosilyticus JCM 9152T.</title>
        <authorList>
            <person name="Yuki M."/>
            <person name="Oshima K."/>
            <person name="Suda W."/>
            <person name="Oshida Y."/>
            <person name="Kitamura K."/>
            <person name="Iida T."/>
            <person name="Hattori M."/>
            <person name="Ohkuma M."/>
        </authorList>
    </citation>
    <scope>NUCLEOTIDE SEQUENCE [LARGE SCALE GENOMIC DNA]</scope>
    <source>
        <strain evidence="5">JCM 9152</strain>
    </source>
</reference>
<dbReference type="InterPro" id="IPR035919">
    <property type="entry name" value="EAL_sf"/>
</dbReference>
<dbReference type="FunFam" id="3.20.20.450:FF:000001">
    <property type="entry name" value="Cyclic di-GMP phosphodiesterase yahA"/>
    <property type="match status" value="1"/>
</dbReference>
<dbReference type="PROSITE" id="PS50887">
    <property type="entry name" value="GGDEF"/>
    <property type="match status" value="1"/>
</dbReference>
<feature type="domain" description="EAL" evidence="3">
    <location>
        <begin position="565"/>
        <end position="817"/>
    </location>
</feature>
<dbReference type="AlphaFoldDB" id="W4QEL3"/>
<dbReference type="Pfam" id="PF13426">
    <property type="entry name" value="PAS_9"/>
    <property type="match status" value="2"/>
</dbReference>
<feature type="domain" description="PAS" evidence="1">
    <location>
        <begin position="16"/>
        <end position="91"/>
    </location>
</feature>
<dbReference type="Pfam" id="PF00989">
    <property type="entry name" value="PAS"/>
    <property type="match status" value="1"/>
</dbReference>
<organism evidence="5 6">
    <name type="scientific">Halalkalibacter hemicellulosilyticusJCM 9152</name>
    <dbReference type="NCBI Taxonomy" id="1236971"/>
    <lineage>
        <taxon>Bacteria</taxon>
        <taxon>Bacillati</taxon>
        <taxon>Bacillota</taxon>
        <taxon>Bacilli</taxon>
        <taxon>Bacillales</taxon>
        <taxon>Bacillaceae</taxon>
        <taxon>Halalkalibacter</taxon>
    </lineage>
</organism>
<dbReference type="Gene3D" id="3.20.20.450">
    <property type="entry name" value="EAL domain"/>
    <property type="match status" value="1"/>
</dbReference>
<name>W4QEL3_9BACI</name>
<dbReference type="NCBIfam" id="TIGR00254">
    <property type="entry name" value="GGDEF"/>
    <property type="match status" value="1"/>
</dbReference>